<evidence type="ECO:0000256" key="4">
    <source>
        <dbReference type="ARBA" id="ARBA00038114"/>
    </source>
</evidence>
<dbReference type="Pfam" id="PF10211">
    <property type="entry name" value="Ax_dynein_light"/>
    <property type="match status" value="1"/>
</dbReference>
<dbReference type="PANTHER" id="PTHR13183">
    <property type="entry name" value="AXONEMAL INNER ARM DYNEIN LIGHT CHAIN 28"/>
    <property type="match status" value="1"/>
</dbReference>
<name>A0A2S2NEW5_SCHGA</name>
<dbReference type="GO" id="GO:0005930">
    <property type="term" value="C:axoneme"/>
    <property type="evidence" value="ECO:0007669"/>
    <property type="project" value="TreeGrafter"/>
</dbReference>
<evidence type="ECO:0000256" key="2">
    <source>
        <dbReference type="ARBA" id="ARBA00023054"/>
    </source>
</evidence>
<reference evidence="5" key="1">
    <citation type="submission" date="2018-04" db="EMBL/GenBank/DDBJ databases">
        <title>Transcriptome of Schizaphis graminum biotype I.</title>
        <authorList>
            <person name="Scully E.D."/>
            <person name="Geib S.M."/>
            <person name="Palmer N.A."/>
            <person name="Koch K."/>
            <person name="Bradshaw J."/>
            <person name="Heng-Moss T."/>
            <person name="Sarath G."/>
        </authorList>
    </citation>
    <scope>NUCLEOTIDE SEQUENCE</scope>
</reference>
<dbReference type="EMBL" id="GGMR01002873">
    <property type="protein sequence ID" value="MBY15492.1"/>
    <property type="molecule type" value="Transcribed_RNA"/>
</dbReference>
<dbReference type="PANTHER" id="PTHR13183:SF0">
    <property type="entry name" value="AXONEMAL DYNEIN LIGHT INTERMEDIATE POLYPEPTIDE 1"/>
    <property type="match status" value="1"/>
</dbReference>
<accession>A0A2S2NEW5</accession>
<organism evidence="5">
    <name type="scientific">Schizaphis graminum</name>
    <name type="common">Green bug aphid</name>
    <dbReference type="NCBI Taxonomy" id="13262"/>
    <lineage>
        <taxon>Eukaryota</taxon>
        <taxon>Metazoa</taxon>
        <taxon>Ecdysozoa</taxon>
        <taxon>Arthropoda</taxon>
        <taxon>Hexapoda</taxon>
        <taxon>Insecta</taxon>
        <taxon>Pterygota</taxon>
        <taxon>Neoptera</taxon>
        <taxon>Paraneoptera</taxon>
        <taxon>Hemiptera</taxon>
        <taxon>Sternorrhyncha</taxon>
        <taxon>Aphidomorpha</taxon>
        <taxon>Aphidoidea</taxon>
        <taxon>Aphididae</taxon>
        <taxon>Aphidini</taxon>
        <taxon>Schizaphis</taxon>
    </lineage>
</organism>
<dbReference type="AlphaFoldDB" id="A0A2S2NEW5"/>
<keyword evidence="1" id="KW-0243">Dynein</keyword>
<dbReference type="GO" id="GO:0045504">
    <property type="term" value="F:dynein heavy chain binding"/>
    <property type="evidence" value="ECO:0007669"/>
    <property type="project" value="TreeGrafter"/>
</dbReference>
<comment type="similarity">
    <text evidence="4">Belongs to the inner dynein arm light chain family.</text>
</comment>
<evidence type="ECO:0000256" key="3">
    <source>
        <dbReference type="ARBA" id="ARBA00023175"/>
    </source>
</evidence>
<gene>
    <name evidence="5" type="primary">IDLC_1</name>
    <name evidence="5" type="ORF">g.172091</name>
</gene>
<proteinExistence type="inferred from homology"/>
<evidence type="ECO:0000313" key="5">
    <source>
        <dbReference type="EMBL" id="MBY15492.1"/>
    </source>
</evidence>
<dbReference type="GO" id="GO:0030286">
    <property type="term" value="C:dynein complex"/>
    <property type="evidence" value="ECO:0007669"/>
    <property type="project" value="UniProtKB-KW"/>
</dbReference>
<keyword evidence="2" id="KW-0175">Coiled coil</keyword>
<protein>
    <submittedName>
        <fullName evidence="5">Inner dynein arm light chain, axonemal</fullName>
    </submittedName>
</protein>
<keyword evidence="3" id="KW-0505">Motor protein</keyword>
<sequence>METKDDDVDCKEIVFDVKLVKGCDPILIEGDENNKDNECYPTGYNKIFEYVYPPEEWTENGKKWRRVASTKPADRHQVMALAEELKLNLEHWNAKMHGVCPVRRELYTQCFNELIRQVCVNSIDQGELLIKIRNEYNQSIINHKRYFESGLIFRIKHASLDQLAMILSMNT</sequence>
<dbReference type="InterPro" id="IPR019347">
    <property type="entry name" value="Axonemal_dynein_light_chain"/>
</dbReference>
<evidence type="ECO:0000256" key="1">
    <source>
        <dbReference type="ARBA" id="ARBA00023017"/>
    </source>
</evidence>